<proteinExistence type="predicted"/>
<reference evidence="1 2" key="1">
    <citation type="submission" date="2018-11" db="EMBL/GenBank/DDBJ databases">
        <authorList>
            <consortium name="Pathogen Informatics"/>
        </authorList>
    </citation>
    <scope>NUCLEOTIDE SEQUENCE [LARGE SCALE GENOMIC DNA]</scope>
</reference>
<protein>
    <submittedName>
        <fullName evidence="1">Uncharacterized protein</fullName>
    </submittedName>
</protein>
<organism evidence="1 2">
    <name type="scientific">Cylicostephanus goldi</name>
    <name type="common">Nematode worm</name>
    <dbReference type="NCBI Taxonomy" id="71465"/>
    <lineage>
        <taxon>Eukaryota</taxon>
        <taxon>Metazoa</taxon>
        <taxon>Ecdysozoa</taxon>
        <taxon>Nematoda</taxon>
        <taxon>Chromadorea</taxon>
        <taxon>Rhabditida</taxon>
        <taxon>Rhabditina</taxon>
        <taxon>Rhabditomorpha</taxon>
        <taxon>Strongyloidea</taxon>
        <taxon>Strongylidae</taxon>
        <taxon>Cylicostephanus</taxon>
    </lineage>
</organism>
<evidence type="ECO:0000313" key="1">
    <source>
        <dbReference type="EMBL" id="VDK51084.1"/>
    </source>
</evidence>
<dbReference type="Proteomes" id="UP000271889">
    <property type="component" value="Unassembled WGS sequence"/>
</dbReference>
<name>A0A3P6S4L2_CYLGO</name>
<dbReference type="AlphaFoldDB" id="A0A3P6S4L2"/>
<evidence type="ECO:0000313" key="2">
    <source>
        <dbReference type="Proteomes" id="UP000271889"/>
    </source>
</evidence>
<keyword evidence="2" id="KW-1185">Reference proteome</keyword>
<gene>
    <name evidence="1" type="ORF">CGOC_LOCUS1956</name>
</gene>
<accession>A0A3P6S4L2</accession>
<dbReference type="EMBL" id="UYRV01004084">
    <property type="protein sequence ID" value="VDK51084.1"/>
    <property type="molecule type" value="Genomic_DNA"/>
</dbReference>
<sequence>MFRHEEPYLLYGTDTCVVVSVHLCDDGSPRNAFMAVAVDFPGAGLQDAYTSITCTFFFFFLLLDNFSSRTIEYVRGTINGGVGVRRHSVVGNFVQLFSAVL</sequence>